<feature type="active site" description="Tele-phosphohistidine intermediate" evidence="1">
    <location>
        <position position="9"/>
    </location>
</feature>
<dbReference type="GO" id="GO:0016791">
    <property type="term" value="F:phosphatase activity"/>
    <property type="evidence" value="ECO:0007669"/>
    <property type="project" value="TreeGrafter"/>
</dbReference>
<dbReference type="SMART" id="SM00855">
    <property type="entry name" value="PGAM"/>
    <property type="match status" value="1"/>
</dbReference>
<accession>A0A8J3II21</accession>
<name>A0A8J3II21_9CHLR</name>
<evidence type="ECO:0000313" key="3">
    <source>
        <dbReference type="EMBL" id="GHO90631.1"/>
    </source>
</evidence>
<dbReference type="PANTHER" id="PTHR48100">
    <property type="entry name" value="BROAD-SPECIFICITY PHOSPHATASE YOR283W-RELATED"/>
    <property type="match status" value="1"/>
</dbReference>
<feature type="active site" description="Proton donor/acceptor" evidence="1">
    <location>
        <position position="82"/>
    </location>
</feature>
<evidence type="ECO:0000313" key="4">
    <source>
        <dbReference type="Proteomes" id="UP000597444"/>
    </source>
</evidence>
<dbReference type="Pfam" id="PF00300">
    <property type="entry name" value="His_Phos_1"/>
    <property type="match status" value="1"/>
</dbReference>
<gene>
    <name evidence="3" type="ORF">KSF_006790</name>
</gene>
<dbReference type="InterPro" id="IPR029033">
    <property type="entry name" value="His_PPase_superfam"/>
</dbReference>
<organism evidence="3 4">
    <name type="scientific">Reticulibacter mediterranei</name>
    <dbReference type="NCBI Taxonomy" id="2778369"/>
    <lineage>
        <taxon>Bacteria</taxon>
        <taxon>Bacillati</taxon>
        <taxon>Chloroflexota</taxon>
        <taxon>Ktedonobacteria</taxon>
        <taxon>Ktedonobacterales</taxon>
        <taxon>Reticulibacteraceae</taxon>
        <taxon>Reticulibacter</taxon>
    </lineage>
</organism>
<dbReference type="CDD" id="cd07067">
    <property type="entry name" value="HP_PGM_like"/>
    <property type="match status" value="1"/>
</dbReference>
<protein>
    <submittedName>
        <fullName evidence="3">Alpha-ribazole phosphatase</fullName>
    </submittedName>
</protein>
<dbReference type="RefSeq" id="WP_220201581.1">
    <property type="nucleotide sequence ID" value="NZ_BNJK01000001.1"/>
</dbReference>
<dbReference type="InterPro" id="IPR050275">
    <property type="entry name" value="PGM_Phosphatase"/>
</dbReference>
<dbReference type="EMBL" id="BNJK01000001">
    <property type="protein sequence ID" value="GHO90631.1"/>
    <property type="molecule type" value="Genomic_DNA"/>
</dbReference>
<keyword evidence="4" id="KW-1185">Reference proteome</keyword>
<evidence type="ECO:0000256" key="1">
    <source>
        <dbReference type="PIRSR" id="PIRSR613078-1"/>
    </source>
</evidence>
<reference evidence="3" key="1">
    <citation type="submission" date="2020-10" db="EMBL/GenBank/DDBJ databases">
        <title>Taxonomic study of unclassified bacteria belonging to the class Ktedonobacteria.</title>
        <authorList>
            <person name="Yabe S."/>
            <person name="Wang C.M."/>
            <person name="Zheng Y."/>
            <person name="Sakai Y."/>
            <person name="Cavaletti L."/>
            <person name="Monciardini P."/>
            <person name="Donadio S."/>
        </authorList>
    </citation>
    <scope>NUCLEOTIDE SEQUENCE</scope>
    <source>
        <strain evidence="3">ID150040</strain>
    </source>
</reference>
<comment type="caution">
    <text evidence="3">The sequence shown here is derived from an EMBL/GenBank/DDBJ whole genome shotgun (WGS) entry which is preliminary data.</text>
</comment>
<evidence type="ECO:0000256" key="2">
    <source>
        <dbReference type="PIRSR" id="PIRSR613078-2"/>
    </source>
</evidence>
<dbReference type="AlphaFoldDB" id="A0A8J3II21"/>
<sequence length="209" mass="22997">MTHIIFTRHGETIWHKENRYAGNSDIALSPQGYRDAELLADWARTARLDALWVSPLLRAQKTAGPVARVTGLDPKIDARLREVSFGQAEGRTIAELEQIFPEVLKAFLADPAAHPFPEGEDLHAAAERALSCFYEIAEAYPDGRVLIVAHSSLLRIALCQMIGVPIGKYRSIFPFVHNCSLTEIKITSGRASLLMYNAPISSRSGGTAE</sequence>
<dbReference type="SUPFAM" id="SSF53254">
    <property type="entry name" value="Phosphoglycerate mutase-like"/>
    <property type="match status" value="1"/>
</dbReference>
<feature type="binding site" evidence="2">
    <location>
        <position position="58"/>
    </location>
    <ligand>
        <name>substrate</name>
    </ligand>
</feature>
<proteinExistence type="predicted"/>
<dbReference type="Gene3D" id="3.40.50.1240">
    <property type="entry name" value="Phosphoglycerate mutase-like"/>
    <property type="match status" value="1"/>
</dbReference>
<dbReference type="InterPro" id="IPR013078">
    <property type="entry name" value="His_Pase_superF_clade-1"/>
</dbReference>
<dbReference type="Proteomes" id="UP000597444">
    <property type="component" value="Unassembled WGS sequence"/>
</dbReference>